<dbReference type="SMR" id="O76183"/>
<dbReference type="GO" id="GO:0046872">
    <property type="term" value="F:metal ion binding"/>
    <property type="evidence" value="ECO:0007669"/>
    <property type="project" value="UniProtKB-KW"/>
</dbReference>
<dbReference type="GO" id="GO:0009507">
    <property type="term" value="C:chloroplast"/>
    <property type="evidence" value="ECO:0007669"/>
    <property type="project" value="UniProtKB-SubCell"/>
</dbReference>
<dbReference type="PDB" id="2C9E">
    <property type="method" value="X-ray"/>
    <property type="resolution" value="2.10 A"/>
    <property type="chains" value="A=55-381"/>
</dbReference>
<comment type="function">
    <text evidence="1">Water-soluble antenna for capture of solar energy in the blue-green range. Peridinin is an asymmetric carotenoid.</text>
</comment>
<comment type="subcellular location">
    <subcellularLocation>
        <location evidence="2">Plastid</location>
        <location evidence="2">Chloroplast</location>
    </subcellularLocation>
</comment>
<proteinExistence type="evidence at protein level"/>
<dbReference type="EvolutionaryTrace" id="O76183"/>
<keyword evidence="3" id="KW-0148">Chlorophyll</keyword>
<keyword evidence="7" id="KW-0437">Light-harvesting polypeptide</keyword>
<organism evidence="9">
    <name type="scientific">Amphidinium carterae</name>
    <name type="common">Dinoflagellate</name>
    <dbReference type="NCBI Taxonomy" id="2961"/>
    <lineage>
        <taxon>Eukaryota</taxon>
        <taxon>Sar</taxon>
        <taxon>Alveolata</taxon>
        <taxon>Dinophyceae</taxon>
        <taxon>Amphidiniales</taxon>
        <taxon>Amphidiniaceae</taxon>
        <taxon>Amphidinium</taxon>
    </lineage>
</organism>
<evidence type="ECO:0007829" key="10">
    <source>
        <dbReference type="PDB" id="2C9E"/>
    </source>
</evidence>
<evidence type="ECO:0000256" key="6">
    <source>
        <dbReference type="ARBA" id="ARBA00022991"/>
    </source>
</evidence>
<dbReference type="EMBL" id="AJ009772">
    <property type="protein sequence ID" value="CAA08818.1"/>
    <property type="molecule type" value="Genomic_DNA"/>
</dbReference>
<dbReference type="Pfam" id="PF02429">
    <property type="entry name" value="PCP"/>
    <property type="match status" value="2"/>
</dbReference>
<dbReference type="InterPro" id="IPR036550">
    <property type="entry name" value="Peridinin-chlorophyll-bd_sf"/>
</dbReference>
<dbReference type="GO" id="GO:0016168">
    <property type="term" value="F:chlorophyll binding"/>
    <property type="evidence" value="ECO:0007669"/>
    <property type="project" value="UniProtKB-KW"/>
</dbReference>
<evidence type="ECO:0000256" key="7">
    <source>
        <dbReference type="ARBA" id="ARBA00023243"/>
    </source>
</evidence>
<reference evidence="10" key="2">
    <citation type="journal article" date="2009" name="Biochemistry">
        <title>X-ray structure of the high-salt form of the peridinin-chlorophyll a-protein from the dinoflagellate Amphidinium carterae: modulation of the spectral properties of pigments by the protein environment.</title>
        <authorList>
            <person name="Schulte T."/>
            <person name="Sharples F.P."/>
            <person name="Hiller R.G."/>
            <person name="Hofmann E."/>
        </authorList>
    </citation>
    <scope>X-RAY CRYSTALLOGRAPHY (2.10 ANGSTROMS) OF 55-381 IN COMPLEX WITH MG(2+)</scope>
</reference>
<feature type="binding site" evidence="10">
    <location>
        <position position="277"/>
    </location>
    <ligand>
        <name>Mg(2+)</name>
        <dbReference type="ChEBI" id="CHEBI:18420"/>
    </ligand>
</feature>
<evidence type="ECO:0000256" key="5">
    <source>
        <dbReference type="ARBA" id="ARBA00022640"/>
    </source>
</evidence>
<keyword evidence="8" id="KW-0732">Signal</keyword>
<feature type="chain" id="PRO_5004159979" evidence="8">
    <location>
        <begin position="20"/>
        <end position="381"/>
    </location>
</feature>
<dbReference type="GO" id="GO:0030076">
    <property type="term" value="C:light-harvesting complex"/>
    <property type="evidence" value="ECO:0007669"/>
    <property type="project" value="UniProtKB-KW"/>
</dbReference>
<evidence type="ECO:0000256" key="2">
    <source>
        <dbReference type="ARBA" id="ARBA00004229"/>
    </source>
</evidence>
<feature type="binding site" evidence="10">
    <location>
        <position position="125"/>
    </location>
    <ligand>
        <name>Mg(2+)</name>
        <dbReference type="ChEBI" id="CHEBI:18420"/>
    </ligand>
</feature>
<evidence type="ECO:0000256" key="3">
    <source>
        <dbReference type="ARBA" id="ARBA00022494"/>
    </source>
</evidence>
<name>O76183_AMPCA</name>
<feature type="binding site" evidence="10">
    <location>
        <position position="129"/>
    </location>
    <ligand>
        <name>Mg(2+)</name>
        <dbReference type="ChEBI" id="CHEBI:18420"/>
    </ligand>
</feature>
<accession>O76183</accession>
<keyword evidence="10" id="KW-0002">3D-structure</keyword>
<evidence type="ECO:0000256" key="8">
    <source>
        <dbReference type="SAM" id="SignalP"/>
    </source>
</evidence>
<dbReference type="InterPro" id="IPR003376">
    <property type="entry name" value="Peridinin-chlorophyll-bd_prot"/>
</dbReference>
<keyword evidence="6" id="KW-0157">Chromophore</keyword>
<keyword evidence="5" id="KW-0934">Plastid</keyword>
<keyword evidence="10" id="KW-0479">Metal-binding</keyword>
<reference evidence="9" key="1">
    <citation type="submission" date="1998-07" db="EMBL/GenBank/DDBJ databases">
        <title>A genomic clone encoding the 'high-salt' form of the peridinin-chlorophyll a-protein.</title>
        <authorList>
            <person name="Broughton M.B."/>
            <person name="Wrench P.M."/>
            <person name="Hiller R.G."/>
        </authorList>
    </citation>
    <scope>NUCLEOTIDE SEQUENCE</scope>
    <source>
        <strain evidence="9">CS21</strain>
    </source>
</reference>
<dbReference type="PDBsum" id="2C9E"/>
<evidence type="ECO:0000256" key="4">
    <source>
        <dbReference type="ARBA" id="ARBA00022528"/>
    </source>
</evidence>
<gene>
    <name evidence="9" type="primary">pcphs</name>
</gene>
<dbReference type="AlphaFoldDB" id="O76183"/>
<feature type="signal peptide" evidence="8">
    <location>
        <begin position="1"/>
        <end position="19"/>
    </location>
</feature>
<evidence type="ECO:0000256" key="1">
    <source>
        <dbReference type="ARBA" id="ARBA00004098"/>
    </source>
</evidence>
<evidence type="ECO:0000313" key="9">
    <source>
        <dbReference type="EMBL" id="CAA08818.1"/>
    </source>
</evidence>
<dbReference type="Gene3D" id="1.40.10.10">
    <property type="entry name" value="Peridinin-chlorophyll A binding"/>
    <property type="match status" value="2"/>
</dbReference>
<sequence precursor="true">MARGRKLLTVGALALAVASWRPAFVPGPRTARSNVMAASPALPALLAAAPAAFADGIADASKRFSDATYPIAEKFDWGGSSAIAKYIADASASNPRQAALAVEKLLEVGLTMDPKLVRAAVEAHSKALDSAKTNAKLMASKEDFAAVNEALARMIASADKQKFAALRTAFPESRELQGKLFGGNNAFEAEKAYDSFKALTSAVRDASINGAKAPVIAEAARAERYVGDGPVGRAAKKFSEATYPIMDKLDWGKSPEISKYIETASAKNPKMMADGIDKTLEVALTMNQNAINDAVFAHVRAIKGALNTPGLVAERDDFARVNLALAKMIATAHPAKFKALLTAFPGNADLQMALFAANNPEQAKAAYETFVALTSAVASST</sequence>
<keyword evidence="4" id="KW-0150">Chloroplast</keyword>
<protein>
    <submittedName>
        <fullName evidence="9">Peridinin-chlorophyll a protein, high-salt form</fullName>
    </submittedName>
</protein>
<dbReference type="SUPFAM" id="SSF48608">
    <property type="entry name" value="Peridinin-chlorophyll protein"/>
    <property type="match status" value="2"/>
</dbReference>